<dbReference type="Proteomes" id="UP001362999">
    <property type="component" value="Unassembled WGS sequence"/>
</dbReference>
<proteinExistence type="predicted"/>
<dbReference type="EMBL" id="JAWWNJ010000069">
    <property type="protein sequence ID" value="KAK7008098.1"/>
    <property type="molecule type" value="Genomic_DNA"/>
</dbReference>
<evidence type="ECO:0000313" key="1">
    <source>
        <dbReference type="EMBL" id="KAK7008098.1"/>
    </source>
</evidence>
<accession>A0AAW0AG69</accession>
<sequence length="262" mass="30039">MEAELDQDHFEVVIEFDVGSDVVPSSVKARKGPLYNVEPDGSNEPIVNPPSSLPTLNYYGLCKNSLIQTLQVFSIFTLPIRSEPRYSRIEIFCRDKYRVPIQNVLALERASPIPNCHTTWSELQDPQYLCLYPQPQSFGRNYPGCSYRLHRVLYPCWIYVIPSQAMKFQLCRTRHTTWTIIGHLVSSPLLALGVLDLLRHAAFLGRSSSDALEARPFLRDATSSSSDSKELMFTPSHYYLRLCFLPLFFRHDRLSPFRAASF</sequence>
<dbReference type="AlphaFoldDB" id="A0AAW0AG69"/>
<gene>
    <name evidence="1" type="ORF">R3P38DRAFT_3211742</name>
</gene>
<keyword evidence="2" id="KW-1185">Reference proteome</keyword>
<evidence type="ECO:0000313" key="2">
    <source>
        <dbReference type="Proteomes" id="UP001362999"/>
    </source>
</evidence>
<comment type="caution">
    <text evidence="1">The sequence shown here is derived from an EMBL/GenBank/DDBJ whole genome shotgun (WGS) entry which is preliminary data.</text>
</comment>
<name>A0AAW0AG69_9AGAR</name>
<organism evidence="1 2">
    <name type="scientific">Favolaschia claudopus</name>
    <dbReference type="NCBI Taxonomy" id="2862362"/>
    <lineage>
        <taxon>Eukaryota</taxon>
        <taxon>Fungi</taxon>
        <taxon>Dikarya</taxon>
        <taxon>Basidiomycota</taxon>
        <taxon>Agaricomycotina</taxon>
        <taxon>Agaricomycetes</taxon>
        <taxon>Agaricomycetidae</taxon>
        <taxon>Agaricales</taxon>
        <taxon>Marasmiineae</taxon>
        <taxon>Mycenaceae</taxon>
        <taxon>Favolaschia</taxon>
    </lineage>
</organism>
<reference evidence="1 2" key="1">
    <citation type="journal article" date="2024" name="J Genomics">
        <title>Draft genome sequencing and assembly of Favolaschia claudopus CIRM-BRFM 2984 isolated from oak limbs.</title>
        <authorList>
            <person name="Navarro D."/>
            <person name="Drula E."/>
            <person name="Chaduli D."/>
            <person name="Cazenave R."/>
            <person name="Ahrendt S."/>
            <person name="Wang J."/>
            <person name="Lipzen A."/>
            <person name="Daum C."/>
            <person name="Barry K."/>
            <person name="Grigoriev I.V."/>
            <person name="Favel A."/>
            <person name="Rosso M.N."/>
            <person name="Martin F."/>
        </authorList>
    </citation>
    <scope>NUCLEOTIDE SEQUENCE [LARGE SCALE GENOMIC DNA]</scope>
    <source>
        <strain evidence="1 2">CIRM-BRFM 2984</strain>
    </source>
</reference>
<protein>
    <submittedName>
        <fullName evidence="1">Uncharacterized protein</fullName>
    </submittedName>
</protein>